<dbReference type="InterPro" id="IPR005625">
    <property type="entry name" value="PepSY-ass_TM"/>
</dbReference>
<protein>
    <recommendedName>
        <fullName evidence="4">Iron-regulated membrane protein</fullName>
    </recommendedName>
</protein>
<keyword evidence="1" id="KW-0472">Membrane</keyword>
<gene>
    <name evidence="2" type="ORF">KT99_16971</name>
</gene>
<keyword evidence="1" id="KW-0812">Transmembrane</keyword>
<dbReference type="AlphaFoldDB" id="A9D655"/>
<sequence>MAVVTNYDGDNRTFRAELNPSRVQTKPSGQDAKLISVASLLPQVKRYWGDAPIKRVVISAPHDSNSRISFYRNNGQLVTDKRTQMVFSGVTGELISMSPVEESATHATYDTLMSLHTARFAGYFLRGFFFICGLMGCAMIATGALLWAVKIRQKQQKQISKGKTASLGLRLVEGLNLTFIAGLPLATSVFFYANRMLPLELPGRAQWEADCFFITLGLVGLLACFTRSLSSWRLVLSLGGLGLIFLPLLNA</sequence>
<dbReference type="STRING" id="314608.KT99_16971"/>
<evidence type="ECO:0000313" key="2">
    <source>
        <dbReference type="EMBL" id="EDQ01208.1"/>
    </source>
</evidence>
<keyword evidence="1" id="KW-1133">Transmembrane helix</keyword>
<feature type="transmembrane region" description="Helical" evidence="1">
    <location>
        <begin position="232"/>
        <end position="249"/>
    </location>
</feature>
<proteinExistence type="predicted"/>
<dbReference type="PANTHER" id="PTHR34219:SF4">
    <property type="entry name" value="PEPSY DOMAIN-CONTAINING PROTEIN"/>
    <property type="match status" value="1"/>
</dbReference>
<feature type="transmembrane region" description="Helical" evidence="1">
    <location>
        <begin position="170"/>
        <end position="193"/>
    </location>
</feature>
<reference evidence="2 3" key="1">
    <citation type="submission" date="2007-10" db="EMBL/GenBank/DDBJ databases">
        <authorList>
            <person name="Yayanos A."/>
            <person name="Ferriera S."/>
            <person name="Johnson J."/>
            <person name="Kravitz S."/>
            <person name="Halpern A."/>
            <person name="Remington K."/>
            <person name="Beeson K."/>
            <person name="Tran B."/>
            <person name="Rogers Y.-H."/>
            <person name="Friedman R."/>
            <person name="Venter J.C."/>
        </authorList>
    </citation>
    <scope>NUCLEOTIDE SEQUENCE [LARGE SCALE GENOMIC DNA]</scope>
    <source>
        <strain evidence="2 3">KT99</strain>
    </source>
</reference>
<evidence type="ECO:0000313" key="3">
    <source>
        <dbReference type="Proteomes" id="UP000005839"/>
    </source>
</evidence>
<evidence type="ECO:0000256" key="1">
    <source>
        <dbReference type="SAM" id="Phobius"/>
    </source>
</evidence>
<feature type="transmembrane region" description="Helical" evidence="1">
    <location>
        <begin position="123"/>
        <end position="149"/>
    </location>
</feature>
<keyword evidence="3" id="KW-1185">Reference proteome</keyword>
<dbReference type="Pfam" id="PF03929">
    <property type="entry name" value="PepSY_TM"/>
    <property type="match status" value="1"/>
</dbReference>
<dbReference type="EMBL" id="ABIC01000011">
    <property type="protein sequence ID" value="EDQ01208.1"/>
    <property type="molecule type" value="Genomic_DNA"/>
</dbReference>
<feature type="transmembrane region" description="Helical" evidence="1">
    <location>
        <begin position="205"/>
        <end position="225"/>
    </location>
</feature>
<dbReference type="PANTHER" id="PTHR34219">
    <property type="entry name" value="IRON-REGULATED INNER MEMBRANE PROTEIN-RELATED"/>
    <property type="match status" value="1"/>
</dbReference>
<accession>A9D655</accession>
<comment type="caution">
    <text evidence="2">The sequence shown here is derived from an EMBL/GenBank/DDBJ whole genome shotgun (WGS) entry which is preliminary data.</text>
</comment>
<dbReference type="Proteomes" id="UP000005839">
    <property type="component" value="Unassembled WGS sequence"/>
</dbReference>
<evidence type="ECO:0008006" key="4">
    <source>
        <dbReference type="Google" id="ProtNLM"/>
    </source>
</evidence>
<organism evidence="2 3">
    <name type="scientific">Shewanella benthica KT99</name>
    <dbReference type="NCBI Taxonomy" id="314608"/>
    <lineage>
        <taxon>Bacteria</taxon>
        <taxon>Pseudomonadati</taxon>
        <taxon>Pseudomonadota</taxon>
        <taxon>Gammaproteobacteria</taxon>
        <taxon>Alteromonadales</taxon>
        <taxon>Shewanellaceae</taxon>
        <taxon>Shewanella</taxon>
    </lineage>
</organism>
<name>A9D655_9GAMM</name>